<feature type="domain" description="Nudix hydrolase" evidence="4">
    <location>
        <begin position="3"/>
        <end position="121"/>
    </location>
</feature>
<dbReference type="OrthoDB" id="9791228at2"/>
<keyword evidence="2 3" id="KW-0378">Hydrolase</keyword>
<evidence type="ECO:0000256" key="3">
    <source>
        <dbReference type="RuleBase" id="RU003476"/>
    </source>
</evidence>
<dbReference type="SUPFAM" id="SSF55811">
    <property type="entry name" value="Nudix"/>
    <property type="match status" value="1"/>
</dbReference>
<dbReference type="PRINTS" id="PR00502">
    <property type="entry name" value="NUDIXFAMILY"/>
</dbReference>
<dbReference type="PROSITE" id="PS00893">
    <property type="entry name" value="NUDIX_BOX"/>
    <property type="match status" value="1"/>
</dbReference>
<dbReference type="InterPro" id="IPR000086">
    <property type="entry name" value="NUDIX_hydrolase_dom"/>
</dbReference>
<dbReference type="GO" id="GO:0016787">
    <property type="term" value="F:hydrolase activity"/>
    <property type="evidence" value="ECO:0007669"/>
    <property type="project" value="UniProtKB-KW"/>
</dbReference>
<accession>A0A0D0L824</accession>
<evidence type="ECO:0000313" key="5">
    <source>
        <dbReference type="EMBL" id="KIQ06069.1"/>
    </source>
</evidence>
<reference evidence="5 6" key="1">
    <citation type="submission" date="2014-12" db="EMBL/GenBank/DDBJ databases">
        <title>16Stimator: statistical estimation of ribosomal gene copy numbers from draft genome assemblies.</title>
        <authorList>
            <person name="Perisin M.A."/>
            <person name="Vetter M."/>
            <person name="Gilbert J.A."/>
            <person name="Bergelson J."/>
        </authorList>
    </citation>
    <scope>NUCLEOTIDE SEQUENCE [LARGE SCALE GENOMIC DNA]</scope>
    <source>
        <strain evidence="5 6">MEJ086</strain>
    </source>
</reference>
<comment type="caution">
    <text evidence="5">The sequence shown here is derived from an EMBL/GenBank/DDBJ whole genome shotgun (WGS) entry which is preliminary data.</text>
</comment>
<dbReference type="Pfam" id="PF00293">
    <property type="entry name" value="NUDIX"/>
    <property type="match status" value="1"/>
</dbReference>
<evidence type="ECO:0000313" key="6">
    <source>
        <dbReference type="Proteomes" id="UP000032068"/>
    </source>
</evidence>
<evidence type="ECO:0000256" key="1">
    <source>
        <dbReference type="ARBA" id="ARBA00001946"/>
    </source>
</evidence>
<dbReference type="InterPro" id="IPR020476">
    <property type="entry name" value="Nudix_hydrolase"/>
</dbReference>
<dbReference type="InterPro" id="IPR020084">
    <property type="entry name" value="NUDIX_hydrolase_CS"/>
</dbReference>
<dbReference type="PROSITE" id="PS51462">
    <property type="entry name" value="NUDIX"/>
    <property type="match status" value="1"/>
</dbReference>
<dbReference type="AlphaFoldDB" id="A0A0D0L824"/>
<dbReference type="RefSeq" id="WP_042552204.1">
    <property type="nucleotide sequence ID" value="NZ_JXQW01000004.1"/>
</dbReference>
<evidence type="ECO:0000259" key="4">
    <source>
        <dbReference type="PROSITE" id="PS51462"/>
    </source>
</evidence>
<dbReference type="Proteomes" id="UP000032068">
    <property type="component" value="Unassembled WGS sequence"/>
</dbReference>
<gene>
    <name evidence="5" type="ORF">RU08_02440</name>
</gene>
<dbReference type="Gene3D" id="3.90.79.10">
    <property type="entry name" value="Nucleoside Triphosphate Pyrophosphohydrolase"/>
    <property type="match status" value="1"/>
</dbReference>
<protein>
    <submittedName>
        <fullName evidence="5">NUDIX hydrolase</fullName>
    </submittedName>
</protein>
<comment type="similarity">
    <text evidence="3">Belongs to the Nudix hydrolase family.</text>
</comment>
<proteinExistence type="inferred from homology"/>
<organism evidence="5 6">
    <name type="scientific">Pseudomonas fulva</name>
    <dbReference type="NCBI Taxonomy" id="47880"/>
    <lineage>
        <taxon>Bacteria</taxon>
        <taxon>Pseudomonadati</taxon>
        <taxon>Pseudomonadota</taxon>
        <taxon>Gammaproteobacteria</taxon>
        <taxon>Pseudomonadales</taxon>
        <taxon>Pseudomonadaceae</taxon>
        <taxon>Pseudomonas</taxon>
    </lineage>
</organism>
<comment type="cofactor">
    <cofactor evidence="1">
        <name>Mg(2+)</name>
        <dbReference type="ChEBI" id="CHEBI:18420"/>
    </cofactor>
</comment>
<dbReference type="EMBL" id="JXQW01000004">
    <property type="protein sequence ID" value="KIQ06069.1"/>
    <property type="molecule type" value="Genomic_DNA"/>
</dbReference>
<dbReference type="CDD" id="cd04667">
    <property type="entry name" value="NUDIX_Hydrolase"/>
    <property type="match status" value="1"/>
</dbReference>
<name>A0A0D0L824_9PSED</name>
<dbReference type="InterPro" id="IPR015797">
    <property type="entry name" value="NUDIX_hydrolase-like_dom_sf"/>
</dbReference>
<sequence length="128" mass="14631">MIKSAKHRATVICQQHGKVLLVRKAEEKWTLPGGKIEANERPAEAALRELFEETGLDSQALEFLALHEFDSRPHHVFRVTVPEALDARPQNEIADCRWFSSVDLDKDVKKPSRKLLELYFAEGRPQQA</sequence>
<evidence type="ECO:0000256" key="2">
    <source>
        <dbReference type="ARBA" id="ARBA00022801"/>
    </source>
</evidence>
<dbReference type="PANTHER" id="PTHR43046:SF14">
    <property type="entry name" value="MUTT_NUDIX FAMILY PROTEIN"/>
    <property type="match status" value="1"/>
</dbReference>
<dbReference type="PANTHER" id="PTHR43046">
    <property type="entry name" value="GDP-MANNOSE MANNOSYL HYDROLASE"/>
    <property type="match status" value="1"/>
</dbReference>